<dbReference type="Proteomes" id="UP000228896">
    <property type="component" value="Unassembled WGS sequence"/>
</dbReference>
<keyword evidence="1" id="KW-1133">Transmembrane helix</keyword>
<protein>
    <recommendedName>
        <fullName evidence="2">Glycosyltransferase 2-like domain-containing protein</fullName>
    </recommendedName>
</protein>
<dbReference type="EMBL" id="PETS01000120">
    <property type="protein sequence ID" value="PIV50569.1"/>
    <property type="molecule type" value="Genomic_DNA"/>
</dbReference>
<gene>
    <name evidence="3" type="ORF">COS18_04695</name>
</gene>
<proteinExistence type="predicted"/>
<dbReference type="InterPro" id="IPR001173">
    <property type="entry name" value="Glyco_trans_2-like"/>
</dbReference>
<evidence type="ECO:0000313" key="4">
    <source>
        <dbReference type="Proteomes" id="UP000228896"/>
    </source>
</evidence>
<comment type="caution">
    <text evidence="3">The sequence shown here is derived from an EMBL/GenBank/DDBJ whole genome shotgun (WGS) entry which is preliminary data.</text>
</comment>
<evidence type="ECO:0000313" key="3">
    <source>
        <dbReference type="EMBL" id="PIV50569.1"/>
    </source>
</evidence>
<accession>A0A2M7DLB0</accession>
<organism evidence="3 4">
    <name type="scientific">Candidatus Falkowbacteria bacterium CG02_land_8_20_14_3_00_36_14</name>
    <dbReference type="NCBI Taxonomy" id="1974560"/>
    <lineage>
        <taxon>Bacteria</taxon>
        <taxon>Candidatus Falkowiibacteriota</taxon>
    </lineage>
</organism>
<keyword evidence="1" id="KW-0472">Membrane</keyword>
<evidence type="ECO:0000259" key="2">
    <source>
        <dbReference type="Pfam" id="PF00535"/>
    </source>
</evidence>
<reference evidence="4" key="1">
    <citation type="submission" date="2017-09" db="EMBL/GenBank/DDBJ databases">
        <title>Depth-based differentiation of microbial function through sediment-hosted aquifers and enrichment of novel symbionts in the deep terrestrial subsurface.</title>
        <authorList>
            <person name="Probst A.J."/>
            <person name="Ladd B."/>
            <person name="Jarett J.K."/>
            <person name="Geller-Mcgrath D.E."/>
            <person name="Sieber C.M.K."/>
            <person name="Emerson J.B."/>
            <person name="Anantharaman K."/>
            <person name="Thomas B.C."/>
            <person name="Malmstrom R."/>
            <person name="Stieglmeier M."/>
            <person name="Klingl A."/>
            <person name="Woyke T."/>
            <person name="Ryan C.M."/>
            <person name="Banfield J.F."/>
        </authorList>
    </citation>
    <scope>NUCLEOTIDE SEQUENCE [LARGE SCALE GENOMIC DNA]</scope>
</reference>
<dbReference type="SUPFAM" id="SSF53448">
    <property type="entry name" value="Nucleotide-diphospho-sugar transferases"/>
    <property type="match status" value="1"/>
</dbReference>
<dbReference type="AlphaFoldDB" id="A0A2M7DLB0"/>
<feature type="transmembrane region" description="Helical" evidence="1">
    <location>
        <begin position="256"/>
        <end position="275"/>
    </location>
</feature>
<dbReference type="CDD" id="cd04186">
    <property type="entry name" value="GT_2_like_c"/>
    <property type="match status" value="1"/>
</dbReference>
<name>A0A2M7DLB0_9BACT</name>
<dbReference type="PANTHER" id="PTHR43179">
    <property type="entry name" value="RHAMNOSYLTRANSFERASE WBBL"/>
    <property type="match status" value="1"/>
</dbReference>
<dbReference type="InterPro" id="IPR029044">
    <property type="entry name" value="Nucleotide-diphossugar_trans"/>
</dbReference>
<dbReference type="Pfam" id="PF00535">
    <property type="entry name" value="Glycos_transf_2"/>
    <property type="match status" value="1"/>
</dbReference>
<feature type="domain" description="Glycosyltransferase 2-like" evidence="2">
    <location>
        <begin position="4"/>
        <end position="185"/>
    </location>
</feature>
<dbReference type="Gene3D" id="3.90.550.10">
    <property type="entry name" value="Spore Coat Polysaccharide Biosynthesis Protein SpsA, Chain A"/>
    <property type="match status" value="1"/>
</dbReference>
<keyword evidence="1" id="KW-0812">Transmembrane</keyword>
<dbReference type="PANTHER" id="PTHR43179:SF7">
    <property type="entry name" value="RHAMNOSYLTRANSFERASE WBBL"/>
    <property type="match status" value="1"/>
</dbReference>
<sequence>MDLSIIIVSWNVKEKLKENLKALYNSRGEFKFKVFVVDNNSSDKTVDMVEKEFPQAKLIANPKNFGFAKSNNQAIKIANGDFILLLNPDMMVEEDTLKNMIAWMRENKQASVAGCRLLDESGKIINHVRQFPAFWDQAAIALKLPHLFPNILHKYLRKDFDYSQAQKIDSIRGGFFMIRREAIEKAGLLDERYFLWFEEVDYCRQVYKKGGEVWYAPVAECIDFVGQSFKQVEIIKKQKYFRDSQLKYFKKWHSAWQYYILKIIWPVGLLITIAIEKFGFKSRTKT</sequence>
<evidence type="ECO:0000256" key="1">
    <source>
        <dbReference type="SAM" id="Phobius"/>
    </source>
</evidence>